<dbReference type="Gramene" id="CDY16714">
    <property type="protein sequence ID" value="CDY16714"/>
    <property type="gene ID" value="GSBRNA2T00094579001"/>
</dbReference>
<dbReference type="EMBL" id="HG994363">
    <property type="protein sequence ID" value="CAF2042698.1"/>
    <property type="molecule type" value="Genomic_DNA"/>
</dbReference>
<accession>A0A078FUL4</accession>
<reference evidence="3 4" key="1">
    <citation type="journal article" date="2014" name="Science">
        <title>Plant genetics. Early allopolyploid evolution in the post-Neolithic Brassica napus oilseed genome.</title>
        <authorList>
            <person name="Chalhoub B."/>
            <person name="Denoeud F."/>
            <person name="Liu S."/>
            <person name="Parkin I.A."/>
            <person name="Tang H."/>
            <person name="Wang X."/>
            <person name="Chiquet J."/>
            <person name="Belcram H."/>
            <person name="Tong C."/>
            <person name="Samans B."/>
            <person name="Correa M."/>
            <person name="Da Silva C."/>
            <person name="Just J."/>
            <person name="Falentin C."/>
            <person name="Koh C.S."/>
            <person name="Le Clainche I."/>
            <person name="Bernard M."/>
            <person name="Bento P."/>
            <person name="Noel B."/>
            <person name="Labadie K."/>
            <person name="Alberti A."/>
            <person name="Charles M."/>
            <person name="Arnaud D."/>
            <person name="Guo H."/>
            <person name="Daviaud C."/>
            <person name="Alamery S."/>
            <person name="Jabbari K."/>
            <person name="Zhao M."/>
            <person name="Edger P.P."/>
            <person name="Chelaifa H."/>
            <person name="Tack D."/>
            <person name="Lassalle G."/>
            <person name="Mestiri I."/>
            <person name="Schnel N."/>
            <person name="Le Paslier M.C."/>
            <person name="Fan G."/>
            <person name="Renault V."/>
            <person name="Bayer P.E."/>
            <person name="Golicz A.A."/>
            <person name="Manoli S."/>
            <person name="Lee T.H."/>
            <person name="Thi V.H."/>
            <person name="Chalabi S."/>
            <person name="Hu Q."/>
            <person name="Fan C."/>
            <person name="Tollenaere R."/>
            <person name="Lu Y."/>
            <person name="Battail C."/>
            <person name="Shen J."/>
            <person name="Sidebottom C.H."/>
            <person name="Wang X."/>
            <person name="Canaguier A."/>
            <person name="Chauveau A."/>
            <person name="Berard A."/>
            <person name="Deniot G."/>
            <person name="Guan M."/>
            <person name="Liu Z."/>
            <person name="Sun F."/>
            <person name="Lim Y.P."/>
            <person name="Lyons E."/>
            <person name="Town C.D."/>
            <person name="Bancroft I."/>
            <person name="Wang X."/>
            <person name="Meng J."/>
            <person name="Ma J."/>
            <person name="Pires J.C."/>
            <person name="King G.J."/>
            <person name="Brunel D."/>
            <person name="Delourme R."/>
            <person name="Renard M."/>
            <person name="Aury J.M."/>
            <person name="Adams K.L."/>
            <person name="Batley J."/>
            <person name="Snowdon R.J."/>
            <person name="Tost J."/>
            <person name="Edwards D."/>
            <person name="Zhou Y."/>
            <person name="Hua W."/>
            <person name="Sharpe A.G."/>
            <person name="Paterson A.H."/>
            <person name="Guan C."/>
            <person name="Wincker P."/>
        </authorList>
    </citation>
    <scope>NUCLEOTIDE SEQUENCE [LARGE SCALE GENOMIC DNA]</scope>
    <source>
        <strain evidence="4">cv. Darmor-bzh</strain>
    </source>
</reference>
<organism evidence="3 4">
    <name type="scientific">Brassica napus</name>
    <name type="common">Rape</name>
    <dbReference type="NCBI Taxonomy" id="3708"/>
    <lineage>
        <taxon>Eukaryota</taxon>
        <taxon>Viridiplantae</taxon>
        <taxon>Streptophyta</taxon>
        <taxon>Embryophyta</taxon>
        <taxon>Tracheophyta</taxon>
        <taxon>Spermatophyta</taxon>
        <taxon>Magnoliopsida</taxon>
        <taxon>eudicotyledons</taxon>
        <taxon>Gunneridae</taxon>
        <taxon>Pentapetalae</taxon>
        <taxon>rosids</taxon>
        <taxon>malvids</taxon>
        <taxon>Brassicales</taxon>
        <taxon>Brassicaceae</taxon>
        <taxon>Brassiceae</taxon>
        <taxon>Brassica</taxon>
    </lineage>
</organism>
<dbReference type="PANTHER" id="PTHR31681">
    <property type="entry name" value="C2H2-LIKE ZINC FINGER PROTEIN"/>
    <property type="match status" value="1"/>
</dbReference>
<gene>
    <name evidence="3" type="primary">BnaA09g20920D</name>
    <name evidence="2" type="ORF">DARMORV10_A09P26860.1</name>
    <name evidence="3" type="ORF">GSBRNA2T00094579001</name>
</gene>
<dbReference type="Gene3D" id="3.90.228.10">
    <property type="match status" value="1"/>
</dbReference>
<dbReference type="SUPFAM" id="SSF56399">
    <property type="entry name" value="ADP-ribosylation"/>
    <property type="match status" value="1"/>
</dbReference>
<dbReference type="PANTHER" id="PTHR31681:SF38">
    <property type="entry name" value="PARP CATALYTIC DOMAIN-CONTAINING PROTEIN"/>
    <property type="match status" value="1"/>
</dbReference>
<dbReference type="OMA" id="EMMRFFP"/>
<dbReference type="PaxDb" id="3708-A0A078FUL4"/>
<keyword evidence="4" id="KW-1185">Reference proteome</keyword>
<evidence type="ECO:0000313" key="2">
    <source>
        <dbReference type="EMBL" id="CAF2042698.1"/>
    </source>
</evidence>
<dbReference type="Proteomes" id="UP001295469">
    <property type="component" value="Chromosome A09"/>
</dbReference>
<feature type="region of interest" description="Disordered" evidence="1">
    <location>
        <begin position="44"/>
        <end position="91"/>
    </location>
</feature>
<name>A0A078FUL4_BRANA</name>
<proteinExistence type="predicted"/>
<reference evidence="2" key="3">
    <citation type="submission" date="2021-01" db="EMBL/GenBank/DDBJ databases">
        <authorList>
            <consortium name="Genoscope - CEA"/>
            <person name="William W."/>
        </authorList>
    </citation>
    <scope>NUCLEOTIDE SEQUENCE</scope>
</reference>
<feature type="compositionally biased region" description="Polar residues" evidence="1">
    <location>
        <begin position="75"/>
        <end position="91"/>
    </location>
</feature>
<sequence>MPIGWVKSLHCKSRAFDDVYHHSNNGKLSLPSYSCRKSVKDVIDTRPTQQGSGDKNLKPDANLRRLRSSRRPESECNSSYNPTRRSVSARASTESAALPVLTDLPDGHPSRNVVEIIFQSSWSSEEFPGRVEMIFKVENGSRAVTRFEEYREAVKLRSRSNFDSDDGACDEDARCSADGNEMMRFYPLGPIPGGINGGAWVFPGGKGAAVCTFSGSGEAHDSTGGGGGRRAMLICRVIAGRVAKKGEFGSDSVAGRDGELIVFDARAVLPCFLIFFRL</sequence>
<protein>
    <submittedName>
        <fullName evidence="2">(rape) hypothetical protein</fullName>
    </submittedName>
    <submittedName>
        <fullName evidence="3">BnaA09g20920D protein</fullName>
    </submittedName>
</protein>
<evidence type="ECO:0000313" key="4">
    <source>
        <dbReference type="Proteomes" id="UP000028999"/>
    </source>
</evidence>
<dbReference type="STRING" id="3708.A0A078FUL4"/>
<dbReference type="AlphaFoldDB" id="A0A078FUL4"/>
<evidence type="ECO:0000313" key="3">
    <source>
        <dbReference type="EMBL" id="CDY16714.1"/>
    </source>
</evidence>
<dbReference type="EMBL" id="LK032066">
    <property type="protein sequence ID" value="CDY16714.1"/>
    <property type="molecule type" value="Genomic_DNA"/>
</dbReference>
<evidence type="ECO:0000256" key="1">
    <source>
        <dbReference type="SAM" id="MobiDB-lite"/>
    </source>
</evidence>
<reference evidence="3" key="2">
    <citation type="submission" date="2014-06" db="EMBL/GenBank/DDBJ databases">
        <authorList>
            <person name="Genoscope - CEA"/>
        </authorList>
    </citation>
    <scope>NUCLEOTIDE SEQUENCE</scope>
</reference>
<dbReference type="Proteomes" id="UP000028999">
    <property type="component" value="Unassembled WGS sequence"/>
</dbReference>